<dbReference type="Pfam" id="PF00505">
    <property type="entry name" value="HMG_box"/>
    <property type="match status" value="1"/>
</dbReference>
<evidence type="ECO:0000256" key="2">
    <source>
        <dbReference type="ARBA" id="ARBA00023125"/>
    </source>
</evidence>
<dbReference type="InterPro" id="IPR050140">
    <property type="entry name" value="SRY-related_HMG-box_TF-like"/>
</dbReference>
<dbReference type="GO" id="GO:0005634">
    <property type="term" value="C:nucleus"/>
    <property type="evidence" value="ECO:0007669"/>
    <property type="project" value="UniProtKB-SubCell"/>
</dbReference>
<feature type="domain" description="HMG box" evidence="6">
    <location>
        <begin position="42"/>
        <end position="110"/>
    </location>
</feature>
<dbReference type="CTD" id="6665"/>
<dbReference type="PANTHER" id="PTHR10270">
    <property type="entry name" value="SOX TRANSCRIPTION FACTOR"/>
    <property type="match status" value="1"/>
</dbReference>
<dbReference type="Proteomes" id="UP000472272">
    <property type="component" value="Chromosome 13"/>
</dbReference>
<keyword evidence="2 4" id="KW-0238">DNA-binding</keyword>
<feature type="region of interest" description="Disordered" evidence="5">
    <location>
        <begin position="1"/>
        <end position="36"/>
    </location>
</feature>
<dbReference type="RefSeq" id="XP_028559641.1">
    <property type="nucleotide sequence ID" value="XM_028703808.1"/>
</dbReference>
<dbReference type="OMA" id="ACYPYEL"/>
<dbReference type="SMART" id="SM00398">
    <property type="entry name" value="HMG"/>
    <property type="match status" value="1"/>
</dbReference>
<dbReference type="PROSITE" id="PS50118">
    <property type="entry name" value="HMG_BOX_2"/>
    <property type="match status" value="1"/>
</dbReference>
<dbReference type="GO" id="GO:0005737">
    <property type="term" value="C:cytoplasm"/>
    <property type="evidence" value="ECO:0007669"/>
    <property type="project" value="Ensembl"/>
</dbReference>
<evidence type="ECO:0000256" key="3">
    <source>
        <dbReference type="ARBA" id="ARBA00023242"/>
    </source>
</evidence>
<gene>
    <name evidence="7" type="primary">SOX15</name>
</gene>
<dbReference type="GO" id="GO:0000122">
    <property type="term" value="P:negative regulation of transcription by RNA polymerase II"/>
    <property type="evidence" value="ECO:0007669"/>
    <property type="project" value="Ensembl"/>
</dbReference>
<dbReference type="Ensembl" id="ENSPMRT00000019573.1">
    <property type="protein sequence ID" value="ENSPMRP00000018408.1"/>
    <property type="gene ID" value="ENSPMRG00000012111.1"/>
</dbReference>
<evidence type="ECO:0000256" key="4">
    <source>
        <dbReference type="PROSITE-ProRule" id="PRU00267"/>
    </source>
</evidence>
<dbReference type="CDD" id="cd22035">
    <property type="entry name" value="HMG-box_SoxG_SOX15"/>
    <property type="match status" value="1"/>
</dbReference>
<evidence type="ECO:0000259" key="6">
    <source>
        <dbReference type="PROSITE" id="PS50118"/>
    </source>
</evidence>
<dbReference type="GO" id="GO:0003682">
    <property type="term" value="F:chromatin binding"/>
    <property type="evidence" value="ECO:0007669"/>
    <property type="project" value="Ensembl"/>
</dbReference>
<evidence type="ECO:0000313" key="8">
    <source>
        <dbReference type="Proteomes" id="UP000472272"/>
    </source>
</evidence>
<dbReference type="GO" id="GO:0000978">
    <property type="term" value="F:RNA polymerase II cis-regulatory region sequence-specific DNA binding"/>
    <property type="evidence" value="ECO:0007669"/>
    <property type="project" value="Ensembl"/>
</dbReference>
<dbReference type="GO" id="GO:0014718">
    <property type="term" value="P:positive regulation of satellite cell activation involved in skeletal muscle regeneration"/>
    <property type="evidence" value="ECO:0007669"/>
    <property type="project" value="Ensembl"/>
</dbReference>
<dbReference type="GO" id="GO:0070318">
    <property type="term" value="P:positive regulation of G0 to G1 transition"/>
    <property type="evidence" value="ECO:0007669"/>
    <property type="project" value="Ensembl"/>
</dbReference>
<keyword evidence="8" id="KW-1185">Reference proteome</keyword>
<evidence type="ECO:0000256" key="5">
    <source>
        <dbReference type="SAM" id="MobiDB-lite"/>
    </source>
</evidence>
<evidence type="ECO:0000256" key="1">
    <source>
        <dbReference type="ARBA" id="ARBA00004123"/>
    </source>
</evidence>
<dbReference type="GO" id="GO:0007420">
    <property type="term" value="P:brain development"/>
    <property type="evidence" value="ECO:0007669"/>
    <property type="project" value="TreeGrafter"/>
</dbReference>
<dbReference type="GO" id="GO:0030182">
    <property type="term" value="P:neuron differentiation"/>
    <property type="evidence" value="ECO:0007669"/>
    <property type="project" value="TreeGrafter"/>
</dbReference>
<organism evidence="7 8">
    <name type="scientific">Podarcis muralis</name>
    <name type="common">Wall lizard</name>
    <name type="synonym">Lacerta muralis</name>
    <dbReference type="NCBI Taxonomy" id="64176"/>
    <lineage>
        <taxon>Eukaryota</taxon>
        <taxon>Metazoa</taxon>
        <taxon>Chordata</taxon>
        <taxon>Craniata</taxon>
        <taxon>Vertebrata</taxon>
        <taxon>Euteleostomi</taxon>
        <taxon>Lepidosauria</taxon>
        <taxon>Squamata</taxon>
        <taxon>Bifurcata</taxon>
        <taxon>Unidentata</taxon>
        <taxon>Episquamata</taxon>
        <taxon>Laterata</taxon>
        <taxon>Lacertibaenia</taxon>
        <taxon>Lacertidae</taxon>
        <taxon>Podarcis</taxon>
    </lineage>
</organism>
<feature type="region of interest" description="Disordered" evidence="5">
    <location>
        <begin position="109"/>
        <end position="138"/>
    </location>
</feature>
<dbReference type="InterPro" id="IPR036910">
    <property type="entry name" value="HMG_box_dom_sf"/>
</dbReference>
<reference evidence="7" key="2">
    <citation type="submission" date="2025-08" db="UniProtKB">
        <authorList>
            <consortium name="Ensembl"/>
        </authorList>
    </citation>
    <scope>IDENTIFICATION</scope>
</reference>
<dbReference type="PANTHER" id="PTHR10270:SF324">
    <property type="entry name" value="SOX DOMAIN-CONTAINING PROTEIN DICHAETE-RELATED"/>
    <property type="match status" value="1"/>
</dbReference>
<comment type="subcellular location">
    <subcellularLocation>
        <location evidence="1">Nucleus</location>
    </subcellularLocation>
</comment>
<dbReference type="FunFam" id="1.10.30.10:FF:000002">
    <property type="entry name" value="transcription factor Sox-2"/>
    <property type="match status" value="1"/>
</dbReference>
<dbReference type="GO" id="GO:0045843">
    <property type="term" value="P:negative regulation of striated muscle tissue development"/>
    <property type="evidence" value="ECO:0007669"/>
    <property type="project" value="Ensembl"/>
</dbReference>
<evidence type="ECO:0000313" key="7">
    <source>
        <dbReference type="Ensembl" id="ENSPMRP00000018408.1"/>
    </source>
</evidence>
<protein>
    <submittedName>
        <fullName evidence="7">SRY-box transcription factor 15</fullName>
    </submittedName>
</protein>
<keyword evidence="3 4" id="KW-0539">Nucleus</keyword>
<reference evidence="7 8" key="1">
    <citation type="journal article" date="2019" name="Proc. Natl. Acad. Sci. U.S.A.">
        <title>Regulatory changes in pterin and carotenoid genes underlie balanced color polymorphisms in the wall lizard.</title>
        <authorList>
            <person name="Andrade P."/>
            <person name="Pinho C."/>
            <person name="Perez I de Lanuza G."/>
            <person name="Afonso S."/>
            <person name="Brejcha J."/>
            <person name="Rubin C.J."/>
            <person name="Wallerman O."/>
            <person name="Pereira P."/>
            <person name="Sabatino S.J."/>
            <person name="Bellati A."/>
            <person name="Pellitteri-Rosa D."/>
            <person name="Bosakova Z."/>
            <person name="Bunikis I."/>
            <person name="Carretero M.A."/>
            <person name="Feiner N."/>
            <person name="Marsik P."/>
            <person name="Pauperio F."/>
            <person name="Salvi D."/>
            <person name="Soler L."/>
            <person name="While G.M."/>
            <person name="Uller T."/>
            <person name="Font E."/>
            <person name="Andersson L."/>
            <person name="Carneiro M."/>
        </authorList>
    </citation>
    <scope>NUCLEOTIDE SEQUENCE</scope>
</reference>
<dbReference type="GeneID" id="114582637"/>
<dbReference type="GeneTree" id="ENSGT00940000162099"/>
<dbReference type="InterPro" id="IPR009071">
    <property type="entry name" value="HMG_box_dom"/>
</dbReference>
<dbReference type="SUPFAM" id="SSF47095">
    <property type="entry name" value="HMG-box"/>
    <property type="match status" value="1"/>
</dbReference>
<sequence length="263" mass="28075">MFTVFPAEAPLQQEPGGAPIPAAAAPRALPPPPAPEDPLEKVKRPMNAFMVWSSAQRRKMAQEHPKMHNSEISKRLGAAWKLLPDAEKRPFVDEAKRLRALHMKDYPDYKYRPRRKGGSGRARDKGAPAAAASPGTFPCAPTAETRAWSAYAASPGGTPDGRGACYPYELAQGGPGGGGGGYGAGSPAPYSTLTYGAQPSPVMTTMIKQEGGLQQFHHSFGDFHDVMTAYSLQACDAAEGAPQYCISQHPYLGFSNTPPLTHL</sequence>
<dbReference type="KEGG" id="pmua:114582637"/>
<dbReference type="GO" id="GO:0005667">
    <property type="term" value="C:transcription regulator complex"/>
    <property type="evidence" value="ECO:0007669"/>
    <property type="project" value="Ensembl"/>
</dbReference>
<accession>A0A670J1N7</accession>
<dbReference type="AlphaFoldDB" id="A0A670J1N7"/>
<reference evidence="7" key="3">
    <citation type="submission" date="2025-09" db="UniProtKB">
        <authorList>
            <consortium name="Ensembl"/>
        </authorList>
    </citation>
    <scope>IDENTIFICATION</scope>
</reference>
<proteinExistence type="predicted"/>
<dbReference type="OrthoDB" id="6247875at2759"/>
<dbReference type="GO" id="GO:0043403">
    <property type="term" value="P:skeletal muscle tissue regeneration"/>
    <property type="evidence" value="ECO:0007669"/>
    <property type="project" value="Ensembl"/>
</dbReference>
<name>A0A670J1N7_PODMU</name>
<dbReference type="GO" id="GO:0001228">
    <property type="term" value="F:DNA-binding transcription activator activity, RNA polymerase II-specific"/>
    <property type="evidence" value="ECO:0007669"/>
    <property type="project" value="TreeGrafter"/>
</dbReference>
<feature type="compositionally biased region" description="Low complexity" evidence="5">
    <location>
        <begin position="15"/>
        <end position="27"/>
    </location>
</feature>
<feature type="DNA-binding region" description="HMG box" evidence="4">
    <location>
        <begin position="42"/>
        <end position="110"/>
    </location>
</feature>
<dbReference type="Gene3D" id="1.10.30.10">
    <property type="entry name" value="High mobility group box domain"/>
    <property type="match status" value="1"/>
</dbReference>
<dbReference type="GO" id="GO:0048627">
    <property type="term" value="P:myoblast development"/>
    <property type="evidence" value="ECO:0007669"/>
    <property type="project" value="Ensembl"/>
</dbReference>
<dbReference type="GO" id="GO:2000288">
    <property type="term" value="P:positive regulation of myoblast proliferation"/>
    <property type="evidence" value="ECO:0007669"/>
    <property type="project" value="Ensembl"/>
</dbReference>